<comment type="caution">
    <text evidence="5">The sequence shown here is derived from an EMBL/GenBank/DDBJ whole genome shotgun (WGS) entry which is preliminary data.</text>
</comment>
<dbReference type="Pfam" id="PF00005">
    <property type="entry name" value="ABC_tran"/>
    <property type="match status" value="1"/>
</dbReference>
<evidence type="ECO:0000313" key="5">
    <source>
        <dbReference type="EMBL" id="MCH7321908.1"/>
    </source>
</evidence>
<protein>
    <submittedName>
        <fullName evidence="5">ABC transporter ATP-binding protein</fullName>
    </submittedName>
</protein>
<dbReference type="GO" id="GO:0005524">
    <property type="term" value="F:ATP binding"/>
    <property type="evidence" value="ECO:0007669"/>
    <property type="project" value="UniProtKB-KW"/>
</dbReference>
<evidence type="ECO:0000259" key="4">
    <source>
        <dbReference type="PROSITE" id="PS50893"/>
    </source>
</evidence>
<dbReference type="InterPro" id="IPR027417">
    <property type="entry name" value="P-loop_NTPase"/>
</dbReference>
<dbReference type="InterPro" id="IPR003439">
    <property type="entry name" value="ABC_transporter-like_ATP-bd"/>
</dbReference>
<dbReference type="Gene3D" id="3.40.50.300">
    <property type="entry name" value="P-loop containing nucleotide triphosphate hydrolases"/>
    <property type="match status" value="1"/>
</dbReference>
<name>A0ABS9UD62_9BACL</name>
<evidence type="ECO:0000256" key="3">
    <source>
        <dbReference type="ARBA" id="ARBA00022840"/>
    </source>
</evidence>
<dbReference type="PANTHER" id="PTHR42939:SF1">
    <property type="entry name" value="ABC TRANSPORTER ATP-BINDING PROTEIN ALBC-RELATED"/>
    <property type="match status" value="1"/>
</dbReference>
<evidence type="ECO:0000313" key="6">
    <source>
        <dbReference type="Proteomes" id="UP001316087"/>
    </source>
</evidence>
<dbReference type="Proteomes" id="UP001316087">
    <property type="component" value="Unassembled WGS sequence"/>
</dbReference>
<sequence>MLQLHDVNKAYASQTVLQNLSISFEFGQCYLLLGENGAGKSTLFKCIVGDEPINGGSITLNGEQNVADLAALQYQFFDSYTFLKVHEVISLFTKLLDQPANVKELYDILDLADFEKTLIKNCSGGQRKALSLYLAFLLNKPVVLLDEPFADLDLKKKKQLITYLRGEIANDKCLIIISHEIAGFESLFDVVCVMKDGHFIEIGSSKELQKKYVNPVFPGLEGVYFEITGQVLGGAVR</sequence>
<gene>
    <name evidence="5" type="ORF">LZ480_08380</name>
</gene>
<keyword evidence="6" id="KW-1185">Reference proteome</keyword>
<keyword evidence="1" id="KW-0813">Transport</keyword>
<accession>A0ABS9UD62</accession>
<organism evidence="5 6">
    <name type="scientific">Solibacillus palustris</name>
    <dbReference type="NCBI Taxonomy" id="2908203"/>
    <lineage>
        <taxon>Bacteria</taxon>
        <taxon>Bacillati</taxon>
        <taxon>Bacillota</taxon>
        <taxon>Bacilli</taxon>
        <taxon>Bacillales</taxon>
        <taxon>Caryophanaceae</taxon>
        <taxon>Solibacillus</taxon>
    </lineage>
</organism>
<dbReference type="PANTHER" id="PTHR42939">
    <property type="entry name" value="ABC TRANSPORTER ATP-BINDING PROTEIN ALBC-RELATED"/>
    <property type="match status" value="1"/>
</dbReference>
<evidence type="ECO:0000256" key="2">
    <source>
        <dbReference type="ARBA" id="ARBA00022741"/>
    </source>
</evidence>
<dbReference type="EMBL" id="JAKZFC010000002">
    <property type="protein sequence ID" value="MCH7321908.1"/>
    <property type="molecule type" value="Genomic_DNA"/>
</dbReference>
<keyword evidence="3 5" id="KW-0067">ATP-binding</keyword>
<dbReference type="PROSITE" id="PS50893">
    <property type="entry name" value="ABC_TRANSPORTER_2"/>
    <property type="match status" value="1"/>
</dbReference>
<evidence type="ECO:0000256" key="1">
    <source>
        <dbReference type="ARBA" id="ARBA00022448"/>
    </source>
</evidence>
<dbReference type="SUPFAM" id="SSF52540">
    <property type="entry name" value="P-loop containing nucleoside triphosphate hydrolases"/>
    <property type="match status" value="1"/>
</dbReference>
<reference evidence="5 6" key="1">
    <citation type="submission" date="2022-03" db="EMBL/GenBank/DDBJ databases">
        <authorList>
            <person name="Jo J.-H."/>
            <person name="Im W.-T."/>
        </authorList>
    </citation>
    <scope>NUCLEOTIDE SEQUENCE [LARGE SCALE GENOMIC DNA]</scope>
    <source>
        <strain evidence="5 6">MA9</strain>
    </source>
</reference>
<keyword evidence="2" id="KW-0547">Nucleotide-binding</keyword>
<feature type="domain" description="ABC transporter" evidence="4">
    <location>
        <begin position="2"/>
        <end position="221"/>
    </location>
</feature>
<dbReference type="SMART" id="SM00382">
    <property type="entry name" value="AAA"/>
    <property type="match status" value="1"/>
</dbReference>
<dbReference type="RefSeq" id="WP_241368958.1">
    <property type="nucleotide sequence ID" value="NZ_JAKZFC010000002.1"/>
</dbReference>
<dbReference type="InterPro" id="IPR003593">
    <property type="entry name" value="AAA+_ATPase"/>
</dbReference>
<proteinExistence type="predicted"/>
<dbReference type="InterPro" id="IPR051782">
    <property type="entry name" value="ABC_Transporter_VariousFunc"/>
</dbReference>